<dbReference type="GO" id="GO:0003697">
    <property type="term" value="F:single-stranded DNA binding"/>
    <property type="evidence" value="ECO:0007669"/>
    <property type="project" value="UniProtKB-UniRule"/>
</dbReference>
<dbReference type="PANTHER" id="PTHR10302:SF27">
    <property type="entry name" value="SINGLE-STRANDED DNA-BINDING PROTEIN"/>
    <property type="match status" value="1"/>
</dbReference>
<comment type="subunit">
    <text evidence="2">Homotetramer.</text>
</comment>
<dbReference type="EMBL" id="VICB01000014">
    <property type="protein sequence ID" value="TQD42435.1"/>
    <property type="molecule type" value="Genomic_DNA"/>
</dbReference>
<dbReference type="Pfam" id="PF00436">
    <property type="entry name" value="SSB"/>
    <property type="match status" value="1"/>
</dbReference>
<keyword evidence="1 2" id="KW-0238">DNA-binding</keyword>
<proteinExistence type="inferred from homology"/>
<evidence type="ECO:0000313" key="5">
    <source>
        <dbReference type="EMBL" id="TQD42435.1"/>
    </source>
</evidence>
<dbReference type="PROSITE" id="PS50935">
    <property type="entry name" value="SSB"/>
    <property type="match status" value="1"/>
</dbReference>
<reference evidence="5 6" key="1">
    <citation type="submission" date="2019-06" db="EMBL/GenBank/DDBJ databases">
        <title>Draft genome sequence of Actinomyces johnsonii CCUG 34287T.</title>
        <authorList>
            <person name="Salva-Serra F."/>
            <person name="Cardew S."/>
            <person name="Moore E."/>
        </authorList>
    </citation>
    <scope>NUCLEOTIDE SEQUENCE [LARGE SCALE GENOMIC DNA]</scope>
    <source>
        <strain evidence="5 6">CCUG 34287</strain>
    </source>
</reference>
<dbReference type="GO" id="GO:0006260">
    <property type="term" value="P:DNA replication"/>
    <property type="evidence" value="ECO:0007669"/>
    <property type="project" value="InterPro"/>
</dbReference>
<comment type="caution">
    <text evidence="5">The sequence shown here is derived from an EMBL/GenBank/DDBJ whole genome shotgun (WGS) entry which is preliminary data.</text>
</comment>
<dbReference type="GO" id="GO:0009295">
    <property type="term" value="C:nucleoid"/>
    <property type="evidence" value="ECO:0007669"/>
    <property type="project" value="TreeGrafter"/>
</dbReference>
<dbReference type="Proteomes" id="UP000319010">
    <property type="component" value="Unassembled WGS sequence"/>
</dbReference>
<dbReference type="AlphaFoldDB" id="A0A508A628"/>
<evidence type="ECO:0000256" key="3">
    <source>
        <dbReference type="RuleBase" id="RU000524"/>
    </source>
</evidence>
<dbReference type="NCBIfam" id="TIGR00621">
    <property type="entry name" value="ssb"/>
    <property type="match status" value="1"/>
</dbReference>
<feature type="region of interest" description="Disordered" evidence="4">
    <location>
        <begin position="115"/>
        <end position="200"/>
    </location>
</feature>
<evidence type="ECO:0000313" key="6">
    <source>
        <dbReference type="Proteomes" id="UP000319010"/>
    </source>
</evidence>
<protein>
    <recommendedName>
        <fullName evidence="2 3">Single-stranded DNA-binding protein</fullName>
        <shortName evidence="2">SSB</shortName>
    </recommendedName>
</protein>
<feature type="compositionally biased region" description="Gly residues" evidence="4">
    <location>
        <begin position="122"/>
        <end position="171"/>
    </location>
</feature>
<dbReference type="SUPFAM" id="SSF50249">
    <property type="entry name" value="Nucleic acid-binding proteins"/>
    <property type="match status" value="1"/>
</dbReference>
<dbReference type="RefSeq" id="WP_009232746.1">
    <property type="nucleotide sequence ID" value="NZ_JASPFB010000004.1"/>
</dbReference>
<name>A0A508A628_9ACTO</name>
<evidence type="ECO:0000256" key="1">
    <source>
        <dbReference type="ARBA" id="ARBA00023125"/>
    </source>
</evidence>
<feature type="compositionally biased region" description="Low complexity" evidence="4">
    <location>
        <begin position="172"/>
        <end position="190"/>
    </location>
</feature>
<evidence type="ECO:0000256" key="2">
    <source>
        <dbReference type="HAMAP-Rule" id="MF_00984"/>
    </source>
</evidence>
<evidence type="ECO:0000256" key="4">
    <source>
        <dbReference type="SAM" id="MobiDB-lite"/>
    </source>
</evidence>
<dbReference type="Gene3D" id="2.40.50.140">
    <property type="entry name" value="Nucleic acid-binding proteins"/>
    <property type="match status" value="1"/>
</dbReference>
<dbReference type="InterPro" id="IPR011344">
    <property type="entry name" value="ssDNA-bd"/>
</dbReference>
<dbReference type="PANTHER" id="PTHR10302">
    <property type="entry name" value="SINGLE-STRANDED DNA-BINDING PROTEIN"/>
    <property type="match status" value="1"/>
</dbReference>
<dbReference type="HAMAP" id="MF_00984">
    <property type="entry name" value="SSB"/>
    <property type="match status" value="1"/>
</dbReference>
<comment type="caution">
    <text evidence="2">Lacks conserved residue(s) required for the propagation of feature annotation.</text>
</comment>
<dbReference type="CDD" id="cd04496">
    <property type="entry name" value="SSB_OBF"/>
    <property type="match status" value="1"/>
</dbReference>
<dbReference type="NCBIfam" id="NF005851">
    <property type="entry name" value="PRK07772.1"/>
    <property type="match status" value="1"/>
</dbReference>
<accession>A0A508A628</accession>
<dbReference type="InterPro" id="IPR012340">
    <property type="entry name" value="NA-bd_OB-fold"/>
</dbReference>
<gene>
    <name evidence="5" type="ORF">FK256_09895</name>
</gene>
<dbReference type="InterPro" id="IPR000424">
    <property type="entry name" value="Primosome_PriB/ssb"/>
</dbReference>
<organism evidence="5 6">
    <name type="scientific">Actinomyces johnsonii</name>
    <dbReference type="NCBI Taxonomy" id="544581"/>
    <lineage>
        <taxon>Bacteria</taxon>
        <taxon>Bacillati</taxon>
        <taxon>Actinomycetota</taxon>
        <taxon>Actinomycetes</taxon>
        <taxon>Actinomycetales</taxon>
        <taxon>Actinomycetaceae</taxon>
        <taxon>Actinomyces</taxon>
    </lineage>
</organism>
<sequence length="200" mass="20514">MAGDTIITIVGNLTADPEMRFTPSGAAVASFTVASTPRTFDRAAGEWKDGETLFMRCSIWRDAAENVAESLTKGTRVIAQGRLVQRSFTTREGENRTVVEMQVDEIGPSLRYAKAQVTRQPRGGGQGGFGGQQAGPQGGGFGNQGGQGGFNQGGPQQGGYNGGGGFGGQGQSGYNAPAGGAADDPWATGGSTSFGDEPPF</sequence>